<sequence>MPEEDYFADWYELEGVEKYTQKYKLMQTLNTLARGLHVSQADAYAKEDFDDILERITNKILEEPEYLQVAAGVINGMYPGLAGEFRSAPSAEELSEFETDEYNKELMKIEQSVES</sequence>
<organism evidence="1">
    <name type="scientific">marine sediment metagenome</name>
    <dbReference type="NCBI Taxonomy" id="412755"/>
    <lineage>
        <taxon>unclassified sequences</taxon>
        <taxon>metagenomes</taxon>
        <taxon>ecological metagenomes</taxon>
    </lineage>
</organism>
<dbReference type="EMBL" id="BART01008808">
    <property type="protein sequence ID" value="GAG58409.1"/>
    <property type="molecule type" value="Genomic_DNA"/>
</dbReference>
<feature type="non-terminal residue" evidence="1">
    <location>
        <position position="115"/>
    </location>
</feature>
<dbReference type="AlphaFoldDB" id="X0YQ68"/>
<comment type="caution">
    <text evidence="1">The sequence shown here is derived from an EMBL/GenBank/DDBJ whole genome shotgun (WGS) entry which is preliminary data.</text>
</comment>
<evidence type="ECO:0000313" key="1">
    <source>
        <dbReference type="EMBL" id="GAG58409.1"/>
    </source>
</evidence>
<reference evidence="1" key="1">
    <citation type="journal article" date="2014" name="Front. Microbiol.">
        <title>High frequency of phylogenetically diverse reductive dehalogenase-homologous genes in deep subseafloor sedimentary metagenomes.</title>
        <authorList>
            <person name="Kawai M."/>
            <person name="Futagami T."/>
            <person name="Toyoda A."/>
            <person name="Takaki Y."/>
            <person name="Nishi S."/>
            <person name="Hori S."/>
            <person name="Arai W."/>
            <person name="Tsubouchi T."/>
            <person name="Morono Y."/>
            <person name="Uchiyama I."/>
            <person name="Ito T."/>
            <person name="Fujiyama A."/>
            <person name="Inagaki F."/>
            <person name="Takami H."/>
        </authorList>
    </citation>
    <scope>NUCLEOTIDE SEQUENCE</scope>
    <source>
        <strain evidence="1">Expedition CK06-06</strain>
    </source>
</reference>
<proteinExistence type="predicted"/>
<gene>
    <name evidence="1" type="ORF">S01H4_19712</name>
</gene>
<protein>
    <submittedName>
        <fullName evidence="1">Uncharacterized protein</fullName>
    </submittedName>
</protein>
<accession>X0YQ68</accession>
<name>X0YQ68_9ZZZZ</name>